<dbReference type="Proteomes" id="UP000001235">
    <property type="component" value="Chromosome"/>
</dbReference>
<name>D9SJJ0_GALCS</name>
<keyword evidence="3" id="KW-1185">Reference proteome</keyword>
<sequence length="346" mass="38195">MNTLRQKLILPALRGLKRPAAPITLAIGLSLLIHAVLLFGPNLIQLAPREVELPPLQAKLEPLPAIKKVAVPKKRVQAKPKPVAPPAPPALPEKIVEPVTEEDPTPPVEEAIAAPIEEAIAAPVEEAKPAHPLPRHAQLTFIAYKGESFAVGEARYRLDIDDEKHFTLQVGMNTTGIASLFKTFELNQKSSGNVSAQGLQPIEFIENKLISSGKQTLSASFDWQKQTLNFSSGNSIPLPERAQDILSFLFQFSQMALDESVLDVHVSNGRKLESYQLEVGSEEEIQTRLGKLRVLPLHKIHAPGEEGMDIWLGLEYRLLPVQIRQFDKNGDIIAQMMISDIRVSEE</sequence>
<dbReference type="RefSeq" id="WP_013294301.1">
    <property type="nucleotide sequence ID" value="NC_014394.1"/>
</dbReference>
<evidence type="ECO:0008006" key="4">
    <source>
        <dbReference type="Google" id="ProtNLM"/>
    </source>
</evidence>
<dbReference type="KEGG" id="gca:Galf_2376"/>
<dbReference type="InterPro" id="IPR021457">
    <property type="entry name" value="DUF3108"/>
</dbReference>
<dbReference type="EMBL" id="CP002159">
    <property type="protein sequence ID" value="ADL56378.1"/>
    <property type="molecule type" value="Genomic_DNA"/>
</dbReference>
<gene>
    <name evidence="2" type="ordered locus">Galf_2376</name>
</gene>
<protein>
    <recommendedName>
        <fullName evidence="4">DUF3108 domain-containing protein</fullName>
    </recommendedName>
</protein>
<dbReference type="STRING" id="395494.Galf_2376"/>
<organism evidence="2 3">
    <name type="scientific">Gallionella capsiferriformans (strain ES-2)</name>
    <name type="common">Gallionella ferruginea capsiferriformans (strain ES-2)</name>
    <dbReference type="NCBI Taxonomy" id="395494"/>
    <lineage>
        <taxon>Bacteria</taxon>
        <taxon>Pseudomonadati</taxon>
        <taxon>Pseudomonadota</taxon>
        <taxon>Betaproteobacteria</taxon>
        <taxon>Nitrosomonadales</taxon>
        <taxon>Gallionellaceae</taxon>
        <taxon>Gallionella</taxon>
    </lineage>
</organism>
<dbReference type="AlphaFoldDB" id="D9SJJ0"/>
<evidence type="ECO:0000313" key="2">
    <source>
        <dbReference type="EMBL" id="ADL56378.1"/>
    </source>
</evidence>
<dbReference type="eggNOG" id="COG3170">
    <property type="taxonomic scope" value="Bacteria"/>
</dbReference>
<proteinExistence type="predicted"/>
<dbReference type="Pfam" id="PF11306">
    <property type="entry name" value="DUF3108"/>
    <property type="match status" value="1"/>
</dbReference>
<feature type="transmembrane region" description="Helical" evidence="1">
    <location>
        <begin position="20"/>
        <end position="40"/>
    </location>
</feature>
<evidence type="ECO:0000256" key="1">
    <source>
        <dbReference type="SAM" id="Phobius"/>
    </source>
</evidence>
<dbReference type="HOGENOM" id="CLU_063619_0_1_4"/>
<evidence type="ECO:0000313" key="3">
    <source>
        <dbReference type="Proteomes" id="UP000001235"/>
    </source>
</evidence>
<keyword evidence="1" id="KW-1133">Transmembrane helix</keyword>
<keyword evidence="1" id="KW-0812">Transmembrane</keyword>
<keyword evidence="1" id="KW-0472">Membrane</keyword>
<accession>D9SJJ0</accession>
<reference evidence="2 3" key="1">
    <citation type="submission" date="2010-08" db="EMBL/GenBank/DDBJ databases">
        <title>Complete sequence of Gallionella capsiferriformans ES-2.</title>
        <authorList>
            <consortium name="US DOE Joint Genome Institute"/>
            <person name="Lucas S."/>
            <person name="Copeland A."/>
            <person name="Lapidus A."/>
            <person name="Cheng J.-F."/>
            <person name="Bruce D."/>
            <person name="Goodwin L."/>
            <person name="Pitluck S."/>
            <person name="Chertkov O."/>
            <person name="Davenport K.W."/>
            <person name="Detter J.C."/>
            <person name="Han C."/>
            <person name="Tapia R."/>
            <person name="Land M."/>
            <person name="Hauser L."/>
            <person name="Chang Y.-J."/>
            <person name="Jeffries C."/>
            <person name="Kyrpides N."/>
            <person name="Ivanova N."/>
            <person name="Mikhailova N."/>
            <person name="Shelobolina E.S."/>
            <person name="Picardal F."/>
            <person name="Roden E."/>
            <person name="Emerson D."/>
            <person name="Woyke T."/>
        </authorList>
    </citation>
    <scope>NUCLEOTIDE SEQUENCE [LARGE SCALE GENOMIC DNA]</scope>
    <source>
        <strain evidence="2 3">ES-2</strain>
    </source>
</reference>